<protein>
    <submittedName>
        <fullName evidence="1">Erythromycin esterase</fullName>
    </submittedName>
</protein>
<dbReference type="PANTHER" id="PTHR31299">
    <property type="entry name" value="ESTERASE, PUTATIVE (AFU_ORTHOLOGUE AFUA_1G05850)-RELATED"/>
    <property type="match status" value="1"/>
</dbReference>
<reference evidence="1 2" key="1">
    <citation type="journal article" date="2009" name="Stand. Genomic Sci.">
        <title>Complete genome sequence of Stackebrandtia nassauensis type strain (LLR-40K-21).</title>
        <authorList>
            <person name="Munk C."/>
            <person name="Lapidus A."/>
            <person name="Copeland A."/>
            <person name="Jando M."/>
            <person name="Mayilraj S."/>
            <person name="Glavina Del Rio T."/>
            <person name="Nolan M."/>
            <person name="Chen F."/>
            <person name="Lucas S."/>
            <person name="Tice H."/>
            <person name="Cheng J.F."/>
            <person name="Han C."/>
            <person name="Detter J.C."/>
            <person name="Bruce D."/>
            <person name="Goodwin L."/>
            <person name="Chain P."/>
            <person name="Pitluck S."/>
            <person name="Goker M."/>
            <person name="Ovchinikova G."/>
            <person name="Pati A."/>
            <person name="Ivanova N."/>
            <person name="Mavromatis K."/>
            <person name="Chen A."/>
            <person name="Palaniappan K."/>
            <person name="Land M."/>
            <person name="Hauser L."/>
            <person name="Chang Y.J."/>
            <person name="Jeffries C.D."/>
            <person name="Bristow J."/>
            <person name="Eisen J.A."/>
            <person name="Markowitz V."/>
            <person name="Hugenholtz P."/>
            <person name="Kyrpides N.C."/>
            <person name="Klenk H.P."/>
        </authorList>
    </citation>
    <scope>NUCLEOTIDE SEQUENCE [LARGE SCALE GENOMIC DNA]</scope>
    <source>
        <strain evidence="2">DSM 44728 / CIP 108903 / NRRL B-16338 / NBRC 102104 / LLR-40K-21</strain>
    </source>
</reference>
<accession>D3Q2P9</accession>
<dbReference type="InterPro" id="IPR007815">
    <property type="entry name" value="Emycin_Estase"/>
</dbReference>
<dbReference type="GO" id="GO:0046677">
    <property type="term" value="P:response to antibiotic"/>
    <property type="evidence" value="ECO:0007669"/>
    <property type="project" value="InterPro"/>
</dbReference>
<dbReference type="HOGENOM" id="CLU_039169_0_0_11"/>
<evidence type="ECO:0000313" key="1">
    <source>
        <dbReference type="EMBL" id="ADD45800.1"/>
    </source>
</evidence>
<dbReference type="AlphaFoldDB" id="D3Q2P9"/>
<dbReference type="SUPFAM" id="SSF159501">
    <property type="entry name" value="EreA/ChaN-like"/>
    <property type="match status" value="1"/>
</dbReference>
<name>D3Q2P9_STANL</name>
<sequence length="385" mass="42728">MTKQIQEFINPSTELLGLGEASHAVPAFGRIRNELFAQLVDNGFRSFALESDRVAGQLVNDYVLGREGTLDDAMSRGFSHGFGTQPANRDLVAWMREYNDGRPSEEQLTFHGFDVPFETVNVPSPRTHLEHARDFLGLDVDIAALAGADERWDSTEAVMVASKSPGLSVEAQQLRVIAEDMLTTLYTQAPSLIAATSRDRWHRVRIHVTAALQLLQYHRLAADPIEDNPRWNRMCATRDAFMAQNLLDIRQAEGDRGPTLVYASNLHLKRGLSTMDMGPMTMEWFGAGAIMAPLLGERYTVIASSLGRSDGIELAEPEAATYEAQLQNRVPDWDLVPAAVVTAANVRTDPTPRQGYFPLDEPTIDGVDAIWHVNDGGETRWQWPS</sequence>
<dbReference type="RefSeq" id="WP_013021371.1">
    <property type="nucleotide sequence ID" value="NC_013947.1"/>
</dbReference>
<dbReference type="Pfam" id="PF05139">
    <property type="entry name" value="Erythro_esteras"/>
    <property type="match status" value="1"/>
</dbReference>
<dbReference type="Gene3D" id="3.30.1870.10">
    <property type="entry name" value="EreA-like, domain 2"/>
    <property type="match status" value="1"/>
</dbReference>
<evidence type="ECO:0000313" key="2">
    <source>
        <dbReference type="Proteomes" id="UP000000844"/>
    </source>
</evidence>
<dbReference type="InterPro" id="IPR052036">
    <property type="entry name" value="Hydrolase/PRTase-associated"/>
</dbReference>
<dbReference type="PANTHER" id="PTHR31299:SF0">
    <property type="entry name" value="ESTERASE, PUTATIVE (AFU_ORTHOLOGUE AFUA_1G05850)-RELATED"/>
    <property type="match status" value="1"/>
</dbReference>
<dbReference type="EMBL" id="CP001778">
    <property type="protein sequence ID" value="ADD45800.1"/>
    <property type="molecule type" value="Genomic_DNA"/>
</dbReference>
<dbReference type="CDD" id="cd14728">
    <property type="entry name" value="Ere-like"/>
    <property type="match status" value="1"/>
</dbReference>
<gene>
    <name evidence="1" type="ordered locus">Snas_6177</name>
</gene>
<dbReference type="STRING" id="446470.Snas_6177"/>
<dbReference type="Proteomes" id="UP000000844">
    <property type="component" value="Chromosome"/>
</dbReference>
<organism evidence="1 2">
    <name type="scientific">Stackebrandtia nassauensis (strain DSM 44728 / CIP 108903 / NRRL B-16338 / NBRC 102104 / LLR-40K-21)</name>
    <dbReference type="NCBI Taxonomy" id="446470"/>
    <lineage>
        <taxon>Bacteria</taxon>
        <taxon>Bacillati</taxon>
        <taxon>Actinomycetota</taxon>
        <taxon>Actinomycetes</taxon>
        <taxon>Glycomycetales</taxon>
        <taxon>Glycomycetaceae</taxon>
        <taxon>Stackebrandtia</taxon>
    </lineage>
</organism>
<proteinExistence type="predicted"/>
<dbReference type="eggNOG" id="COG2312">
    <property type="taxonomic scope" value="Bacteria"/>
</dbReference>
<keyword evidence="2" id="KW-1185">Reference proteome</keyword>
<dbReference type="KEGG" id="sna:Snas_6177"/>
<dbReference type="OrthoDB" id="4329964at2"/>